<keyword evidence="1" id="KW-0812">Transmembrane</keyword>
<reference evidence="4" key="1">
    <citation type="submission" date="2016-11" db="EMBL/GenBank/DDBJ databases">
        <authorList>
            <person name="Varghese N."/>
            <person name="Submissions S."/>
        </authorList>
    </citation>
    <scope>NUCLEOTIDE SEQUENCE [LARGE SCALE GENOMIC DNA]</scope>
    <source>
        <strain evidence="4">DSM 12395</strain>
    </source>
</reference>
<dbReference type="OrthoDB" id="1805126at2"/>
<keyword evidence="1" id="KW-1133">Transmembrane helix</keyword>
<evidence type="ECO:0000259" key="2">
    <source>
        <dbReference type="Pfam" id="PF23981"/>
    </source>
</evidence>
<proteinExistence type="predicted"/>
<dbReference type="STRING" id="1121429.SAMN02745133_00774"/>
<sequence length="483" mass="52333">MPKLFDNNKGQVLLLVTTLLMILSLLCIAALILANTEKLTVKGSFEEAQANYVADAALEKVLAIVKVNVRVLDQLTLNKTYGKPQLESLLTRLAGQDLASVQGLIGLFNSTYTPPHNPVQATKPGTIQSISLTKTVQDQSGYQVRIEVTGTYGPARRSLVANVRISLPLNAFPGVLVQNTPVFSNTDMRSPLTVLTGVDFNGDSRFYNSIYIQGDCALRQHAKFIATGELVVLGNTIVDSDAQFDGEIKSTGDVFINGDVLGGPVRSTGSVWVGQGHVGHQVFSEQKTEWNGDIYATGTISPASSDNFGTAYPNTPQTISYSFPKFPLLDGPWYARNCDYYYAGDQILRAEDMSTGIYYIDGDVTISGNYQGNITLVASGTIAVPNSATLKAQDTRADSLLLMGLGDVHIHEQAQVEAIVYSKQRVILSNNAQLVGSLITANLDCRGAVVIHEPLISNTHPPWTTTDISILTWQEKYPVIPMD</sequence>
<evidence type="ECO:0000313" key="3">
    <source>
        <dbReference type="EMBL" id="SHE60680.1"/>
    </source>
</evidence>
<feature type="transmembrane region" description="Helical" evidence="1">
    <location>
        <begin position="12"/>
        <end position="34"/>
    </location>
</feature>
<protein>
    <recommendedName>
        <fullName evidence="2">DUF7305 domain-containing protein</fullName>
    </recommendedName>
</protein>
<dbReference type="EMBL" id="FQUY01000003">
    <property type="protein sequence ID" value="SHE60680.1"/>
    <property type="molecule type" value="Genomic_DNA"/>
</dbReference>
<dbReference type="AlphaFoldDB" id="A0A1M4UVQ7"/>
<gene>
    <name evidence="3" type="ORF">SAMN02745133_00774</name>
</gene>
<dbReference type="Pfam" id="PF23981">
    <property type="entry name" value="DUF7305"/>
    <property type="match status" value="1"/>
</dbReference>
<keyword evidence="1" id="KW-0472">Membrane</keyword>
<evidence type="ECO:0000256" key="1">
    <source>
        <dbReference type="SAM" id="Phobius"/>
    </source>
</evidence>
<keyword evidence="4" id="KW-1185">Reference proteome</keyword>
<evidence type="ECO:0000313" key="4">
    <source>
        <dbReference type="Proteomes" id="UP000184148"/>
    </source>
</evidence>
<name>A0A1M4UVQ7_9FIRM</name>
<organism evidence="3 4">
    <name type="scientific">Desulforamulus putei DSM 12395</name>
    <dbReference type="NCBI Taxonomy" id="1121429"/>
    <lineage>
        <taxon>Bacteria</taxon>
        <taxon>Bacillati</taxon>
        <taxon>Bacillota</taxon>
        <taxon>Clostridia</taxon>
        <taxon>Eubacteriales</taxon>
        <taxon>Peptococcaceae</taxon>
        <taxon>Desulforamulus</taxon>
    </lineage>
</organism>
<dbReference type="Proteomes" id="UP000184148">
    <property type="component" value="Unassembled WGS sequence"/>
</dbReference>
<accession>A0A1M4UVQ7</accession>
<dbReference type="RefSeq" id="WP_073235992.1">
    <property type="nucleotide sequence ID" value="NZ_FQUY01000003.1"/>
</dbReference>
<feature type="domain" description="DUF7305" evidence="2">
    <location>
        <begin position="360"/>
        <end position="452"/>
    </location>
</feature>
<dbReference type="InterPro" id="IPR055729">
    <property type="entry name" value="DUF7305"/>
</dbReference>